<dbReference type="InterPro" id="IPR023753">
    <property type="entry name" value="FAD/NAD-binding_dom"/>
</dbReference>
<dbReference type="Gene3D" id="3.50.50.60">
    <property type="entry name" value="FAD/NAD(P)-binding domain"/>
    <property type="match status" value="1"/>
</dbReference>
<feature type="domain" description="Dihydroprymidine dehydrogenase" evidence="3">
    <location>
        <begin position="23"/>
        <end position="124"/>
    </location>
</feature>
<evidence type="ECO:0000259" key="2">
    <source>
        <dbReference type="Pfam" id="PF07992"/>
    </source>
</evidence>
<organism evidence="4">
    <name type="scientific">mine drainage metagenome</name>
    <dbReference type="NCBI Taxonomy" id="410659"/>
    <lineage>
        <taxon>unclassified sequences</taxon>
        <taxon>metagenomes</taxon>
        <taxon>ecological metagenomes</taxon>
    </lineage>
</organism>
<dbReference type="InterPro" id="IPR036188">
    <property type="entry name" value="FAD/NAD-bd_sf"/>
</dbReference>
<proteinExistence type="predicted"/>
<evidence type="ECO:0000259" key="3">
    <source>
        <dbReference type="Pfam" id="PF14691"/>
    </source>
</evidence>
<dbReference type="GO" id="GO:0016491">
    <property type="term" value="F:oxidoreductase activity"/>
    <property type="evidence" value="ECO:0007669"/>
    <property type="project" value="InterPro"/>
</dbReference>
<dbReference type="Pfam" id="PF14691">
    <property type="entry name" value="Fer4_20"/>
    <property type="match status" value="1"/>
</dbReference>
<dbReference type="EMBL" id="AUZY01010977">
    <property type="protein sequence ID" value="EQD36476.1"/>
    <property type="molecule type" value="Genomic_DNA"/>
</dbReference>
<evidence type="ECO:0000256" key="1">
    <source>
        <dbReference type="SAM" id="MobiDB-lite"/>
    </source>
</evidence>
<sequence>MPTDERSRYERTPIPEEPARDRAASFIEIRHAYLPDDAVLEAQRCLQCAMPYCVQACPIDQDARGYILQIAERKFDGAALVILRENPLGTTLCKVCYHFCEDACIMHERGVPIAIRQLKRAAMELGKSDLYYVPSALREERVAIIGAGPAGLMAAWELGLRGYRVTVFEQQPYIGGQVGEIPKYHMDGYEIEVDAGRFRNLPVTFVTGKRIGTDVTIENLRADGYSAIYLAVGTSDHKTLGIPGESLPEVYGAIDLLKDVNKGPPVSVGAHIVVIGGGDVAMDAVRSALRLQPQKDVTVVYRRTRDKMPAGHEESDEAEEEGVRFLYELSPVEILGTDHVEGIVVRKTKLSAPGPSGRPSVVPVPGSEKTIPCDMVIVAVGEAPVLAGFPDALDLRFGAQGWPEGKNPDSMTGIEGIFASGGKSVVHAMAAGTRSAKGIDAYLSRKAGRPPIPRPDPFGKGDPPALPRGYGAPTWTP</sequence>
<dbReference type="PANTHER" id="PTHR42783">
    <property type="entry name" value="GLUTAMATE SYNTHASE [NADPH] SMALL CHAIN"/>
    <property type="match status" value="1"/>
</dbReference>
<accession>T0YM10</accession>
<feature type="region of interest" description="Disordered" evidence="1">
    <location>
        <begin position="445"/>
        <end position="477"/>
    </location>
</feature>
<reference evidence="4" key="1">
    <citation type="submission" date="2013-08" db="EMBL/GenBank/DDBJ databases">
        <authorList>
            <person name="Mendez C."/>
            <person name="Richter M."/>
            <person name="Ferrer M."/>
            <person name="Sanchez J."/>
        </authorList>
    </citation>
    <scope>NUCLEOTIDE SEQUENCE</scope>
</reference>
<dbReference type="Gene3D" id="3.40.50.720">
    <property type="entry name" value="NAD(P)-binding Rossmann-like Domain"/>
    <property type="match status" value="1"/>
</dbReference>
<dbReference type="Pfam" id="PF07992">
    <property type="entry name" value="Pyr_redox_2"/>
    <property type="match status" value="1"/>
</dbReference>
<dbReference type="PANTHER" id="PTHR42783:SF3">
    <property type="entry name" value="GLUTAMATE SYNTHASE [NADPH] SMALL CHAIN-RELATED"/>
    <property type="match status" value="1"/>
</dbReference>
<dbReference type="PRINTS" id="PR00419">
    <property type="entry name" value="ADXRDTASE"/>
</dbReference>
<name>T0YM10_9ZZZZ</name>
<dbReference type="InterPro" id="IPR028261">
    <property type="entry name" value="DPD_II"/>
</dbReference>
<dbReference type="AlphaFoldDB" id="T0YM10"/>
<dbReference type="InterPro" id="IPR009051">
    <property type="entry name" value="Helical_ferredxn"/>
</dbReference>
<dbReference type="SUPFAM" id="SSF51971">
    <property type="entry name" value="Nucleotide-binding domain"/>
    <property type="match status" value="1"/>
</dbReference>
<comment type="caution">
    <text evidence="4">The sequence shown here is derived from an EMBL/GenBank/DDBJ whole genome shotgun (WGS) entry which is preliminary data.</text>
</comment>
<dbReference type="GO" id="GO:0051536">
    <property type="term" value="F:iron-sulfur cluster binding"/>
    <property type="evidence" value="ECO:0007669"/>
    <property type="project" value="InterPro"/>
</dbReference>
<gene>
    <name evidence="4" type="ORF">B1B_16501</name>
</gene>
<reference evidence="4" key="2">
    <citation type="journal article" date="2014" name="ISME J.">
        <title>Microbial stratification in low pH oxic and suboxic macroscopic growths along an acid mine drainage.</title>
        <authorList>
            <person name="Mendez-Garcia C."/>
            <person name="Mesa V."/>
            <person name="Sprenger R.R."/>
            <person name="Richter M."/>
            <person name="Diez M.S."/>
            <person name="Solano J."/>
            <person name="Bargiela R."/>
            <person name="Golyshina O.V."/>
            <person name="Manteca A."/>
            <person name="Ramos J.L."/>
            <person name="Gallego J.R."/>
            <person name="Llorente I."/>
            <person name="Martins Dos Santos V.A."/>
            <person name="Jensen O.N."/>
            <person name="Pelaez A.I."/>
            <person name="Sanchez J."/>
            <person name="Ferrer M."/>
        </authorList>
    </citation>
    <scope>NUCLEOTIDE SEQUENCE</scope>
</reference>
<evidence type="ECO:0000313" key="4">
    <source>
        <dbReference type="EMBL" id="EQD36476.1"/>
    </source>
</evidence>
<protein>
    <submittedName>
        <fullName evidence="4">Glutamate synthase (NADPH), homotetrameric</fullName>
    </submittedName>
</protein>
<feature type="domain" description="FAD/NAD(P)-binding" evidence="2">
    <location>
        <begin position="141"/>
        <end position="422"/>
    </location>
</feature>
<dbReference type="SUPFAM" id="SSF46548">
    <property type="entry name" value="alpha-helical ferredoxin"/>
    <property type="match status" value="1"/>
</dbReference>
<dbReference type="Gene3D" id="1.10.1060.10">
    <property type="entry name" value="Alpha-helical ferredoxin"/>
    <property type="match status" value="1"/>
</dbReference>